<feature type="domain" description="DUF4097" evidence="2">
    <location>
        <begin position="55"/>
        <end position="300"/>
    </location>
</feature>
<dbReference type="RefSeq" id="WP_185130735.1">
    <property type="nucleotide sequence ID" value="NZ_JACJVO010000024.1"/>
</dbReference>
<dbReference type="Pfam" id="PF13349">
    <property type="entry name" value="DUF4097"/>
    <property type="match status" value="1"/>
</dbReference>
<name>A0A7X0SNH1_9BACL</name>
<dbReference type="EMBL" id="JACJVO010000024">
    <property type="protein sequence ID" value="MBB6733076.1"/>
    <property type="molecule type" value="Genomic_DNA"/>
</dbReference>
<dbReference type="InterPro" id="IPR025164">
    <property type="entry name" value="Toastrack_DUF4097"/>
</dbReference>
<feature type="region of interest" description="Disordered" evidence="1">
    <location>
        <begin position="274"/>
        <end position="305"/>
    </location>
</feature>
<feature type="compositionally biased region" description="Polar residues" evidence="1">
    <location>
        <begin position="294"/>
        <end position="305"/>
    </location>
</feature>
<keyword evidence="4" id="KW-1185">Reference proteome</keyword>
<evidence type="ECO:0000313" key="3">
    <source>
        <dbReference type="EMBL" id="MBB6733076.1"/>
    </source>
</evidence>
<proteinExistence type="predicted"/>
<comment type="caution">
    <text evidence="3">The sequence shown here is derived from an EMBL/GenBank/DDBJ whole genome shotgun (WGS) entry which is preliminary data.</text>
</comment>
<evidence type="ECO:0000259" key="2">
    <source>
        <dbReference type="Pfam" id="PF13349"/>
    </source>
</evidence>
<reference evidence="3 4" key="1">
    <citation type="submission" date="2020-08" db="EMBL/GenBank/DDBJ databases">
        <title>Cohnella phylogeny.</title>
        <authorList>
            <person name="Dunlap C."/>
        </authorList>
    </citation>
    <scope>NUCLEOTIDE SEQUENCE [LARGE SCALE GENOMIC DNA]</scope>
    <source>
        <strain evidence="3 4">CBP 2801</strain>
    </source>
</reference>
<protein>
    <submittedName>
        <fullName evidence="3">DUF4097 family beta strand repeat protein</fullName>
    </submittedName>
</protein>
<sequence length="305" mass="32174">MAKRLASIGIGLILVGIGGAALYGFNFGKDLPTYSQQWTFNANELHRLNVVGDQGSMEVRFQPSANGVNSVKIEGRADEDVVRSMKEARLQNGSLDVRLKPAKQRIFNLDFKSFRTRQIVTVSLTPEAENALETLNLSNDSGSMHVSGAKARTAEISTDSGSIDISGYEGKQLSLANDSGKIHAANIHADLKVKNDSGGFSGEQLVGALTVTVDSGSIHVEHLTGAAQLSVESGSVGLLKDDTSSADIKTDSGSVSVQLPSSFAGFYDLKTDSGSVHAPEAKGTSGEKIKVRTDSGSIRVSTTDE</sequence>
<evidence type="ECO:0000313" key="4">
    <source>
        <dbReference type="Proteomes" id="UP000564644"/>
    </source>
</evidence>
<accession>A0A7X0SNH1</accession>
<dbReference type="PANTHER" id="PTHR34094:SF1">
    <property type="entry name" value="PROTEIN FAM185A"/>
    <property type="match status" value="1"/>
</dbReference>
<evidence type="ECO:0000256" key="1">
    <source>
        <dbReference type="SAM" id="MobiDB-lite"/>
    </source>
</evidence>
<gene>
    <name evidence="3" type="ORF">H7C18_19340</name>
</gene>
<organism evidence="3 4">
    <name type="scientific">Cohnella zeiphila</name>
    <dbReference type="NCBI Taxonomy" id="2761120"/>
    <lineage>
        <taxon>Bacteria</taxon>
        <taxon>Bacillati</taxon>
        <taxon>Bacillota</taxon>
        <taxon>Bacilli</taxon>
        <taxon>Bacillales</taxon>
        <taxon>Paenibacillaceae</taxon>
        <taxon>Cohnella</taxon>
    </lineage>
</organism>
<dbReference type="AlphaFoldDB" id="A0A7X0SNH1"/>
<dbReference type="Proteomes" id="UP000564644">
    <property type="component" value="Unassembled WGS sequence"/>
</dbReference>
<dbReference type="PANTHER" id="PTHR34094">
    <property type="match status" value="1"/>
</dbReference>